<evidence type="ECO:0000313" key="2">
    <source>
        <dbReference type="Proteomes" id="UP000886501"/>
    </source>
</evidence>
<keyword evidence="2" id="KW-1185">Reference proteome</keyword>
<proteinExistence type="predicted"/>
<dbReference type="Proteomes" id="UP000886501">
    <property type="component" value="Unassembled WGS sequence"/>
</dbReference>
<evidence type="ECO:0000313" key="1">
    <source>
        <dbReference type="EMBL" id="KAF9651450.1"/>
    </source>
</evidence>
<protein>
    <submittedName>
        <fullName evidence="1">Aspartic peptidase A1</fullName>
    </submittedName>
</protein>
<name>A0ACB6ZPW3_THEGA</name>
<reference evidence="1" key="2">
    <citation type="journal article" date="2020" name="Nat. Commun.">
        <title>Large-scale genome sequencing of mycorrhizal fungi provides insights into the early evolution of symbiotic traits.</title>
        <authorList>
            <person name="Miyauchi S."/>
            <person name="Kiss E."/>
            <person name="Kuo A."/>
            <person name="Drula E."/>
            <person name="Kohler A."/>
            <person name="Sanchez-Garcia M."/>
            <person name="Morin E."/>
            <person name="Andreopoulos B."/>
            <person name="Barry K.W."/>
            <person name="Bonito G."/>
            <person name="Buee M."/>
            <person name="Carver A."/>
            <person name="Chen C."/>
            <person name="Cichocki N."/>
            <person name="Clum A."/>
            <person name="Culley D."/>
            <person name="Crous P.W."/>
            <person name="Fauchery L."/>
            <person name="Girlanda M."/>
            <person name="Hayes R.D."/>
            <person name="Keri Z."/>
            <person name="LaButti K."/>
            <person name="Lipzen A."/>
            <person name="Lombard V."/>
            <person name="Magnuson J."/>
            <person name="Maillard F."/>
            <person name="Murat C."/>
            <person name="Nolan M."/>
            <person name="Ohm R.A."/>
            <person name="Pangilinan J."/>
            <person name="Pereira M.F."/>
            <person name="Perotto S."/>
            <person name="Peter M."/>
            <person name="Pfister S."/>
            <person name="Riley R."/>
            <person name="Sitrit Y."/>
            <person name="Stielow J.B."/>
            <person name="Szollosi G."/>
            <person name="Zifcakova L."/>
            <person name="Stursova M."/>
            <person name="Spatafora J.W."/>
            <person name="Tedersoo L."/>
            <person name="Vaario L.M."/>
            <person name="Yamada A."/>
            <person name="Yan M."/>
            <person name="Wang P."/>
            <person name="Xu J."/>
            <person name="Bruns T."/>
            <person name="Baldrian P."/>
            <person name="Vilgalys R."/>
            <person name="Dunand C."/>
            <person name="Henrissat B."/>
            <person name="Grigoriev I.V."/>
            <person name="Hibbett D."/>
            <person name="Nagy L.G."/>
            <person name="Martin F.M."/>
        </authorList>
    </citation>
    <scope>NUCLEOTIDE SEQUENCE</scope>
    <source>
        <strain evidence="1">P2</strain>
    </source>
</reference>
<accession>A0ACB6ZPW3</accession>
<gene>
    <name evidence="1" type="ORF">BDM02DRAFT_3091046</name>
</gene>
<dbReference type="EMBL" id="MU117975">
    <property type="protein sequence ID" value="KAF9651450.1"/>
    <property type="molecule type" value="Genomic_DNA"/>
</dbReference>
<sequence>MLQLQNARILRLSQSSTKSVLAPLCKFPPNLNNNPQNRDTSYLGAIQIGTPPQSFNVVLDTGSSDLWVTDKACTTCAQGTPSFNTAASTTFQRGQDATGQPVRVTITYGSGSVAGDLVRDTVVMGGFQVQRQPWLLVDQTSASLLDGTDAGIMGLAFSTIANTGATPFWQNLAQGGQLSTPEMGFWFTRFSNDRNAQQEEFGGIFTLGGQNQTLYKGNVEFLPLVTNVGRQTYWLLTISGITVNGKSVTLPSGNIAAIDTGTTLIGGPSAAVQAVYAQIPGSQPLSGNLAGFYGFPCETTVQINMAFGGKSWPINPQDMNLGRVSTGSAICAGGIFDLNAGSNIGEGGGNPNWVVGATFLKNVYSVFRYQPAAVGFAELSDTAGGSSGECYNLPCSFYSVAVVSTD</sequence>
<organism evidence="1 2">
    <name type="scientific">Thelephora ganbajun</name>
    <name type="common">Ganba fungus</name>
    <dbReference type="NCBI Taxonomy" id="370292"/>
    <lineage>
        <taxon>Eukaryota</taxon>
        <taxon>Fungi</taxon>
        <taxon>Dikarya</taxon>
        <taxon>Basidiomycota</taxon>
        <taxon>Agaricomycotina</taxon>
        <taxon>Agaricomycetes</taxon>
        <taxon>Thelephorales</taxon>
        <taxon>Thelephoraceae</taxon>
        <taxon>Thelephora</taxon>
    </lineage>
</organism>
<reference evidence="1" key="1">
    <citation type="submission" date="2019-10" db="EMBL/GenBank/DDBJ databases">
        <authorList>
            <consortium name="DOE Joint Genome Institute"/>
            <person name="Kuo A."/>
            <person name="Miyauchi S."/>
            <person name="Kiss E."/>
            <person name="Drula E."/>
            <person name="Kohler A."/>
            <person name="Sanchez-Garcia M."/>
            <person name="Andreopoulos B."/>
            <person name="Barry K.W."/>
            <person name="Bonito G."/>
            <person name="Buee M."/>
            <person name="Carver A."/>
            <person name="Chen C."/>
            <person name="Cichocki N."/>
            <person name="Clum A."/>
            <person name="Culley D."/>
            <person name="Crous P.W."/>
            <person name="Fauchery L."/>
            <person name="Girlanda M."/>
            <person name="Hayes R."/>
            <person name="Keri Z."/>
            <person name="Labutti K."/>
            <person name="Lipzen A."/>
            <person name="Lombard V."/>
            <person name="Magnuson J."/>
            <person name="Maillard F."/>
            <person name="Morin E."/>
            <person name="Murat C."/>
            <person name="Nolan M."/>
            <person name="Ohm R."/>
            <person name="Pangilinan J."/>
            <person name="Pereira M."/>
            <person name="Perotto S."/>
            <person name="Peter M."/>
            <person name="Riley R."/>
            <person name="Sitrit Y."/>
            <person name="Stielow B."/>
            <person name="Szollosi G."/>
            <person name="Zifcakova L."/>
            <person name="Stursova M."/>
            <person name="Spatafora J.W."/>
            <person name="Tedersoo L."/>
            <person name="Vaario L.-M."/>
            <person name="Yamada A."/>
            <person name="Yan M."/>
            <person name="Wang P."/>
            <person name="Xu J."/>
            <person name="Bruns T."/>
            <person name="Baldrian P."/>
            <person name="Vilgalys R."/>
            <person name="Henrissat B."/>
            <person name="Grigoriev I.V."/>
            <person name="Hibbett D."/>
            <person name="Nagy L.G."/>
            <person name="Martin F.M."/>
        </authorList>
    </citation>
    <scope>NUCLEOTIDE SEQUENCE</scope>
    <source>
        <strain evidence="1">P2</strain>
    </source>
</reference>
<comment type="caution">
    <text evidence="1">The sequence shown here is derived from an EMBL/GenBank/DDBJ whole genome shotgun (WGS) entry which is preliminary data.</text>
</comment>